<gene>
    <name evidence="2" type="ORF">SAMN05443287_103653</name>
</gene>
<sequence>MHEAALRRRRGRRQLRCSRLVAGKPVVHFPLGVKAPVRRTVLALRLVVVSLGDAVSSCDDSRCILHLPRLLVEPLQVWILQYEERYRDGPLAGAPVGLAQGLAAEHLHPRFDLLLRDGWPGLGFPGHRCSWFGLPGGGCLRLGLPGGLCLRFGLPGAGVLGLGGRFAESRPRPVAPRSVAPRSAKQAPKRVPGDAQPPEAVCPQAIVDQVDRAATNIPDGILGDRCPDVAGRDATGTAIRAIVSYRGTEIPVQRLLRISQPVVGDLERQALAMYPHVSMTYEPAAWFTGFSRRWACDT</sequence>
<accession>A0A1H6XVK6</accession>
<dbReference type="AlphaFoldDB" id="A0A1H6XVK6"/>
<keyword evidence="3" id="KW-1185">Reference proteome</keyword>
<proteinExistence type="predicted"/>
<protein>
    <submittedName>
        <fullName evidence="2">Uncharacterized protein</fullName>
    </submittedName>
</protein>
<evidence type="ECO:0000313" key="3">
    <source>
        <dbReference type="Proteomes" id="UP000198707"/>
    </source>
</evidence>
<dbReference type="Proteomes" id="UP000198707">
    <property type="component" value="Unassembled WGS sequence"/>
</dbReference>
<dbReference type="EMBL" id="FNYV01000003">
    <property type="protein sequence ID" value="SEJ28890.1"/>
    <property type="molecule type" value="Genomic_DNA"/>
</dbReference>
<feature type="compositionally biased region" description="Low complexity" evidence="1">
    <location>
        <begin position="175"/>
        <end position="184"/>
    </location>
</feature>
<organism evidence="2 3">
    <name type="scientific">Micromonospora phaseoli</name>
    <dbReference type="NCBI Taxonomy" id="1144548"/>
    <lineage>
        <taxon>Bacteria</taxon>
        <taxon>Bacillati</taxon>
        <taxon>Actinomycetota</taxon>
        <taxon>Actinomycetes</taxon>
        <taxon>Micromonosporales</taxon>
        <taxon>Micromonosporaceae</taxon>
        <taxon>Micromonospora</taxon>
    </lineage>
</organism>
<feature type="region of interest" description="Disordered" evidence="1">
    <location>
        <begin position="168"/>
        <end position="198"/>
    </location>
</feature>
<evidence type="ECO:0000313" key="2">
    <source>
        <dbReference type="EMBL" id="SEJ28890.1"/>
    </source>
</evidence>
<reference evidence="3" key="1">
    <citation type="submission" date="2016-10" db="EMBL/GenBank/DDBJ databases">
        <authorList>
            <person name="Varghese N."/>
            <person name="Submissions S."/>
        </authorList>
    </citation>
    <scope>NUCLEOTIDE SEQUENCE [LARGE SCALE GENOMIC DNA]</scope>
    <source>
        <strain evidence="3">CGMCC 4.7038</strain>
    </source>
</reference>
<evidence type="ECO:0000256" key="1">
    <source>
        <dbReference type="SAM" id="MobiDB-lite"/>
    </source>
</evidence>
<name>A0A1H6XVK6_9ACTN</name>